<comment type="caution">
    <text evidence="1">The sequence shown here is derived from an EMBL/GenBank/DDBJ whole genome shotgun (WGS) entry which is preliminary data.</text>
</comment>
<keyword evidence="2" id="KW-1185">Reference proteome</keyword>
<protein>
    <submittedName>
        <fullName evidence="1">Uncharacterized protein</fullName>
    </submittedName>
</protein>
<organism evidence="1 2">
    <name type="scientific">Tetrabaena socialis</name>
    <dbReference type="NCBI Taxonomy" id="47790"/>
    <lineage>
        <taxon>Eukaryota</taxon>
        <taxon>Viridiplantae</taxon>
        <taxon>Chlorophyta</taxon>
        <taxon>core chlorophytes</taxon>
        <taxon>Chlorophyceae</taxon>
        <taxon>CS clade</taxon>
        <taxon>Chlamydomonadales</taxon>
        <taxon>Tetrabaenaceae</taxon>
        <taxon>Tetrabaena</taxon>
    </lineage>
</organism>
<evidence type="ECO:0000313" key="2">
    <source>
        <dbReference type="Proteomes" id="UP000236333"/>
    </source>
</evidence>
<reference evidence="1 2" key="1">
    <citation type="journal article" date="2017" name="Mol. Biol. Evol.">
        <title>The 4-celled Tetrabaena socialis nuclear genome reveals the essential components for genetic control of cell number at the origin of multicellularity in the volvocine lineage.</title>
        <authorList>
            <person name="Featherston J."/>
            <person name="Arakaki Y."/>
            <person name="Hanschen E.R."/>
            <person name="Ferris P.J."/>
            <person name="Michod R.E."/>
            <person name="Olson B.J.S.C."/>
            <person name="Nozaki H."/>
            <person name="Durand P.M."/>
        </authorList>
    </citation>
    <scope>NUCLEOTIDE SEQUENCE [LARGE SCALE GENOMIC DNA]</scope>
    <source>
        <strain evidence="1 2">NIES-571</strain>
    </source>
</reference>
<dbReference type="EMBL" id="PGGS01000403">
    <property type="protein sequence ID" value="PNH04295.1"/>
    <property type="molecule type" value="Genomic_DNA"/>
</dbReference>
<evidence type="ECO:0000313" key="1">
    <source>
        <dbReference type="EMBL" id="PNH04295.1"/>
    </source>
</evidence>
<gene>
    <name evidence="1" type="ORF">TSOC_009547</name>
</gene>
<sequence>GFSSIVLLAKPL</sequence>
<accession>A0A2J7ZVL0</accession>
<name>A0A2J7ZVL0_9CHLO</name>
<dbReference type="Proteomes" id="UP000236333">
    <property type="component" value="Unassembled WGS sequence"/>
</dbReference>
<feature type="non-terminal residue" evidence="1">
    <location>
        <position position="1"/>
    </location>
</feature>
<proteinExistence type="predicted"/>